<sequence>MLLSELPKGKVAKIHFVAHPHEDKQIQLSALGFDPGETVKLMMKAPFGNPLQIKVGATLIAIHTDDAKYIHLCDEQCEGHDE</sequence>
<dbReference type="SMART" id="SM00899">
    <property type="entry name" value="FeoA"/>
    <property type="match status" value="1"/>
</dbReference>
<dbReference type="Pfam" id="PF04023">
    <property type="entry name" value="FeoA"/>
    <property type="match status" value="1"/>
</dbReference>
<evidence type="ECO:0000259" key="2">
    <source>
        <dbReference type="SMART" id="SM00899"/>
    </source>
</evidence>
<keyword evidence="4" id="KW-1185">Reference proteome</keyword>
<protein>
    <submittedName>
        <fullName evidence="3">FeoA family protein</fullName>
    </submittedName>
</protein>
<dbReference type="Proteomes" id="UP001379949">
    <property type="component" value="Unassembled WGS sequence"/>
</dbReference>
<proteinExistence type="predicted"/>
<accession>A0ABU9G710</accession>
<dbReference type="InterPro" id="IPR038157">
    <property type="entry name" value="FeoA_core_dom"/>
</dbReference>
<feature type="domain" description="Ferrous iron transporter FeoA-like" evidence="2">
    <location>
        <begin position="1"/>
        <end position="74"/>
    </location>
</feature>
<dbReference type="SUPFAM" id="SSF50037">
    <property type="entry name" value="C-terminal domain of transcriptional repressors"/>
    <property type="match status" value="1"/>
</dbReference>
<dbReference type="InterPro" id="IPR007167">
    <property type="entry name" value="Fe-transptr_FeoA-like"/>
</dbReference>
<dbReference type="RefSeq" id="WP_341567614.1">
    <property type="nucleotide sequence ID" value="NZ_JBAKAR010000011.1"/>
</dbReference>
<evidence type="ECO:0000313" key="4">
    <source>
        <dbReference type="Proteomes" id="UP001379949"/>
    </source>
</evidence>
<evidence type="ECO:0000313" key="3">
    <source>
        <dbReference type="EMBL" id="MEL0614045.1"/>
    </source>
</evidence>
<reference evidence="3 4" key="1">
    <citation type="submission" date="2024-02" db="EMBL/GenBank/DDBJ databases">
        <title>Bacteria isolated from the canopy kelp, Nereocystis luetkeana.</title>
        <authorList>
            <person name="Pfister C.A."/>
            <person name="Younker I.T."/>
            <person name="Light S.H."/>
        </authorList>
    </citation>
    <scope>NUCLEOTIDE SEQUENCE [LARGE SCALE GENOMIC DNA]</scope>
    <source>
        <strain evidence="3 4">TI.4.07</strain>
    </source>
</reference>
<comment type="caution">
    <text evidence="3">The sequence shown here is derived from an EMBL/GenBank/DDBJ whole genome shotgun (WGS) entry which is preliminary data.</text>
</comment>
<dbReference type="Gene3D" id="2.30.30.90">
    <property type="match status" value="1"/>
</dbReference>
<organism evidence="3 4">
    <name type="scientific">Marinomonas arenicola</name>
    <dbReference type="NCBI Taxonomy" id="569601"/>
    <lineage>
        <taxon>Bacteria</taxon>
        <taxon>Pseudomonadati</taxon>
        <taxon>Pseudomonadota</taxon>
        <taxon>Gammaproteobacteria</taxon>
        <taxon>Oceanospirillales</taxon>
        <taxon>Oceanospirillaceae</taxon>
        <taxon>Marinomonas</taxon>
    </lineage>
</organism>
<gene>
    <name evidence="3" type="ORF">V6242_12900</name>
</gene>
<evidence type="ECO:0000256" key="1">
    <source>
        <dbReference type="ARBA" id="ARBA00023004"/>
    </source>
</evidence>
<dbReference type="InterPro" id="IPR008988">
    <property type="entry name" value="Transcriptional_repressor_C"/>
</dbReference>
<dbReference type="EMBL" id="JBAKAR010000011">
    <property type="protein sequence ID" value="MEL0614045.1"/>
    <property type="molecule type" value="Genomic_DNA"/>
</dbReference>
<keyword evidence="1" id="KW-0408">Iron</keyword>
<name>A0ABU9G710_9GAMM</name>